<protein>
    <submittedName>
        <fullName evidence="1">Uncharacterized protein</fullName>
    </submittedName>
</protein>
<organism evidence="1 2">
    <name type="scientific">Luedemannella helvata</name>
    <dbReference type="NCBI Taxonomy" id="349315"/>
    <lineage>
        <taxon>Bacteria</taxon>
        <taxon>Bacillati</taxon>
        <taxon>Actinomycetota</taxon>
        <taxon>Actinomycetes</taxon>
        <taxon>Micromonosporales</taxon>
        <taxon>Micromonosporaceae</taxon>
        <taxon>Luedemannella</taxon>
    </lineage>
</organism>
<proteinExistence type="predicted"/>
<keyword evidence="2" id="KW-1185">Reference proteome</keyword>
<dbReference type="EMBL" id="BAAALS010000003">
    <property type="protein sequence ID" value="GAA1740358.1"/>
    <property type="molecule type" value="Genomic_DNA"/>
</dbReference>
<evidence type="ECO:0000313" key="1">
    <source>
        <dbReference type="EMBL" id="GAA1740358.1"/>
    </source>
</evidence>
<comment type="caution">
    <text evidence="1">The sequence shown here is derived from an EMBL/GenBank/DDBJ whole genome shotgun (WGS) entry which is preliminary data.</text>
</comment>
<name>A0ABP4VWR8_9ACTN</name>
<evidence type="ECO:0000313" key="2">
    <source>
        <dbReference type="Proteomes" id="UP001500655"/>
    </source>
</evidence>
<reference evidence="2" key="1">
    <citation type="journal article" date="2019" name="Int. J. Syst. Evol. Microbiol.">
        <title>The Global Catalogue of Microorganisms (GCM) 10K type strain sequencing project: providing services to taxonomists for standard genome sequencing and annotation.</title>
        <authorList>
            <consortium name="The Broad Institute Genomics Platform"/>
            <consortium name="The Broad Institute Genome Sequencing Center for Infectious Disease"/>
            <person name="Wu L."/>
            <person name="Ma J."/>
        </authorList>
    </citation>
    <scope>NUCLEOTIDE SEQUENCE [LARGE SCALE GENOMIC DNA]</scope>
    <source>
        <strain evidence="2">JCM 13249</strain>
    </source>
</reference>
<accession>A0ABP4VWR8</accession>
<gene>
    <name evidence="1" type="ORF">GCM10009681_09080</name>
</gene>
<sequence>MRMWLTRASDADPALQGVCPDQHTRYDVMIAAVITSASTAAPVRVEVP</sequence>
<dbReference type="Proteomes" id="UP001500655">
    <property type="component" value="Unassembled WGS sequence"/>
</dbReference>